<feature type="compositionally biased region" description="Low complexity" evidence="1">
    <location>
        <begin position="12"/>
        <end position="22"/>
    </location>
</feature>
<feature type="region of interest" description="Disordered" evidence="1">
    <location>
        <begin position="1"/>
        <end position="22"/>
    </location>
</feature>
<dbReference type="EMBL" id="GBRH01180187">
    <property type="protein sequence ID" value="JAE17709.1"/>
    <property type="molecule type" value="Transcribed_RNA"/>
</dbReference>
<reference evidence="2" key="1">
    <citation type="submission" date="2014-09" db="EMBL/GenBank/DDBJ databases">
        <authorList>
            <person name="Magalhaes I.L.F."/>
            <person name="Oliveira U."/>
            <person name="Santos F.R."/>
            <person name="Vidigal T.H.D.A."/>
            <person name="Brescovit A.D."/>
            <person name="Santos A.J."/>
        </authorList>
    </citation>
    <scope>NUCLEOTIDE SEQUENCE</scope>
    <source>
        <tissue evidence="2">Shoot tissue taken approximately 20 cm above the soil surface</tissue>
    </source>
</reference>
<accession>A0A0A9G2M4</accession>
<sequence length="22" mass="2303">MAWQRLEDGDVDGLVDGGAAVQ</sequence>
<protein>
    <submittedName>
        <fullName evidence="2">Uncharacterized protein</fullName>
    </submittedName>
</protein>
<name>A0A0A9G2M4_ARUDO</name>
<evidence type="ECO:0000313" key="2">
    <source>
        <dbReference type="EMBL" id="JAE17709.1"/>
    </source>
</evidence>
<organism evidence="2">
    <name type="scientific">Arundo donax</name>
    <name type="common">Giant reed</name>
    <name type="synonym">Donax arundinaceus</name>
    <dbReference type="NCBI Taxonomy" id="35708"/>
    <lineage>
        <taxon>Eukaryota</taxon>
        <taxon>Viridiplantae</taxon>
        <taxon>Streptophyta</taxon>
        <taxon>Embryophyta</taxon>
        <taxon>Tracheophyta</taxon>
        <taxon>Spermatophyta</taxon>
        <taxon>Magnoliopsida</taxon>
        <taxon>Liliopsida</taxon>
        <taxon>Poales</taxon>
        <taxon>Poaceae</taxon>
        <taxon>PACMAD clade</taxon>
        <taxon>Arundinoideae</taxon>
        <taxon>Arundineae</taxon>
        <taxon>Arundo</taxon>
    </lineage>
</organism>
<reference evidence="2" key="2">
    <citation type="journal article" date="2015" name="Data Brief">
        <title>Shoot transcriptome of the giant reed, Arundo donax.</title>
        <authorList>
            <person name="Barrero R.A."/>
            <person name="Guerrero F.D."/>
            <person name="Moolhuijzen P."/>
            <person name="Goolsby J.A."/>
            <person name="Tidwell J."/>
            <person name="Bellgard S.E."/>
            <person name="Bellgard M.I."/>
        </authorList>
    </citation>
    <scope>NUCLEOTIDE SEQUENCE</scope>
    <source>
        <tissue evidence="2">Shoot tissue taken approximately 20 cm above the soil surface</tissue>
    </source>
</reference>
<dbReference type="AlphaFoldDB" id="A0A0A9G2M4"/>
<evidence type="ECO:0000256" key="1">
    <source>
        <dbReference type="SAM" id="MobiDB-lite"/>
    </source>
</evidence>
<proteinExistence type="predicted"/>